<dbReference type="EMBL" id="JAPZBU010000009">
    <property type="protein sequence ID" value="KAJ5388629.1"/>
    <property type="molecule type" value="Genomic_DNA"/>
</dbReference>
<dbReference type="RefSeq" id="XP_056486427.1">
    <property type="nucleotide sequence ID" value="XM_056635807.1"/>
</dbReference>
<evidence type="ECO:0000313" key="1">
    <source>
        <dbReference type="EMBL" id="KAJ5388629.1"/>
    </source>
</evidence>
<keyword evidence="2" id="KW-1185">Reference proteome</keyword>
<accession>A0A9W9VSZ0</accession>
<evidence type="ECO:0000313" key="2">
    <source>
        <dbReference type="Proteomes" id="UP001147747"/>
    </source>
</evidence>
<dbReference type="Proteomes" id="UP001147747">
    <property type="component" value="Unassembled WGS sequence"/>
</dbReference>
<protein>
    <submittedName>
        <fullName evidence="1">Uncharacterized protein</fullName>
    </submittedName>
</protein>
<name>A0A9W9VSZ0_9EURO</name>
<sequence>MSPARDWPLSAGEVIGAGEAFSGCFASQPFIDIAPLFFDLNHLEFYLKNHGTSTLYYPFHDLHGRTPQACALLDPGPELDTEHFQHSHTHSSNSIARVLFSGPALNFHYS</sequence>
<dbReference type="AlphaFoldDB" id="A0A9W9VSZ0"/>
<organism evidence="1 2">
    <name type="scientific">Penicillium cosmopolitanum</name>
    <dbReference type="NCBI Taxonomy" id="1131564"/>
    <lineage>
        <taxon>Eukaryota</taxon>
        <taxon>Fungi</taxon>
        <taxon>Dikarya</taxon>
        <taxon>Ascomycota</taxon>
        <taxon>Pezizomycotina</taxon>
        <taxon>Eurotiomycetes</taxon>
        <taxon>Eurotiomycetidae</taxon>
        <taxon>Eurotiales</taxon>
        <taxon>Aspergillaceae</taxon>
        <taxon>Penicillium</taxon>
    </lineage>
</organism>
<dbReference type="GeneID" id="81374787"/>
<proteinExistence type="predicted"/>
<gene>
    <name evidence="1" type="ORF">N7509_011170</name>
</gene>
<comment type="caution">
    <text evidence="1">The sequence shown here is derived from an EMBL/GenBank/DDBJ whole genome shotgun (WGS) entry which is preliminary data.</text>
</comment>
<reference evidence="1" key="2">
    <citation type="journal article" date="2023" name="IMA Fungus">
        <title>Comparative genomic study of the Penicillium genus elucidates a diverse pangenome and 15 lateral gene transfer events.</title>
        <authorList>
            <person name="Petersen C."/>
            <person name="Sorensen T."/>
            <person name="Nielsen M.R."/>
            <person name="Sondergaard T.E."/>
            <person name="Sorensen J.L."/>
            <person name="Fitzpatrick D.A."/>
            <person name="Frisvad J.C."/>
            <person name="Nielsen K.L."/>
        </authorList>
    </citation>
    <scope>NUCLEOTIDE SEQUENCE</scope>
    <source>
        <strain evidence="1">IBT 29677</strain>
    </source>
</reference>
<reference evidence="1" key="1">
    <citation type="submission" date="2022-12" db="EMBL/GenBank/DDBJ databases">
        <authorList>
            <person name="Petersen C."/>
        </authorList>
    </citation>
    <scope>NUCLEOTIDE SEQUENCE</scope>
    <source>
        <strain evidence="1">IBT 29677</strain>
    </source>
</reference>